<evidence type="ECO:0000256" key="11">
    <source>
        <dbReference type="PIRSR" id="PIRSR036565-2"/>
    </source>
</evidence>
<keyword evidence="17" id="KW-1185">Reference proteome</keyword>
<organism evidence="16 17">
    <name type="scientific">Rippkaea orientalis (strain PCC 8801 / RF-1)</name>
    <name type="common">Cyanothece sp. (strain PCC 8801)</name>
    <dbReference type="NCBI Taxonomy" id="41431"/>
    <lineage>
        <taxon>Bacteria</taxon>
        <taxon>Bacillati</taxon>
        <taxon>Cyanobacteriota</taxon>
        <taxon>Cyanophyceae</taxon>
        <taxon>Oscillatoriophycideae</taxon>
        <taxon>Chroococcales</taxon>
        <taxon>Aphanothecaceae</taxon>
        <taxon>Rippkaea</taxon>
        <taxon>Rippkaea orientalis</taxon>
    </lineage>
</organism>
<accession>B7K038</accession>
<dbReference type="GO" id="GO:0030976">
    <property type="term" value="F:thiamine pyrophosphate binding"/>
    <property type="evidence" value="ECO:0007669"/>
    <property type="project" value="InterPro"/>
</dbReference>
<dbReference type="AlphaFoldDB" id="B7K038"/>
<keyword evidence="8 11" id="KW-0460">Magnesium</keyword>
<dbReference type="InterPro" id="IPR011766">
    <property type="entry name" value="TPP_enzyme_TPP-bd"/>
</dbReference>
<dbReference type="STRING" id="41431.PCC8801_2156"/>
<feature type="domain" description="Thiamine pyrophosphate enzyme N-terminal TPP-binding" evidence="15">
    <location>
        <begin position="2"/>
        <end position="107"/>
    </location>
</feature>
<dbReference type="RefSeq" id="WP_012595453.1">
    <property type="nucleotide sequence ID" value="NC_011726.1"/>
</dbReference>
<dbReference type="InterPro" id="IPR029061">
    <property type="entry name" value="THDP-binding"/>
</dbReference>
<dbReference type="PANTHER" id="PTHR43452:SF30">
    <property type="entry name" value="PYRUVATE DECARBOXYLASE ISOZYME 1-RELATED"/>
    <property type="match status" value="1"/>
</dbReference>
<evidence type="ECO:0000259" key="15">
    <source>
        <dbReference type="Pfam" id="PF02776"/>
    </source>
</evidence>
<feature type="domain" description="Thiamine pyrophosphate enzyme TPP-binding" evidence="14">
    <location>
        <begin position="396"/>
        <end position="524"/>
    </location>
</feature>
<evidence type="ECO:0000256" key="7">
    <source>
        <dbReference type="ARBA" id="ARBA00022793"/>
    </source>
</evidence>
<dbReference type="Gene3D" id="3.40.50.970">
    <property type="match status" value="2"/>
</dbReference>
<feature type="domain" description="Thiamine pyrophosphate enzyme central" evidence="13">
    <location>
        <begin position="197"/>
        <end position="316"/>
    </location>
</feature>
<proteinExistence type="inferred from homology"/>
<evidence type="ECO:0000256" key="5">
    <source>
        <dbReference type="ARBA" id="ARBA00020054"/>
    </source>
</evidence>
<evidence type="ECO:0000256" key="8">
    <source>
        <dbReference type="ARBA" id="ARBA00022842"/>
    </source>
</evidence>
<dbReference type="PROSITE" id="PS00187">
    <property type="entry name" value="TPP_ENZYMES"/>
    <property type="match status" value="1"/>
</dbReference>
<evidence type="ECO:0000256" key="4">
    <source>
        <dbReference type="ARBA" id="ARBA00007812"/>
    </source>
</evidence>
<evidence type="ECO:0000256" key="10">
    <source>
        <dbReference type="ARBA" id="ARBA00023239"/>
    </source>
</evidence>
<dbReference type="Pfam" id="PF02775">
    <property type="entry name" value="TPP_enzyme_C"/>
    <property type="match status" value="1"/>
</dbReference>
<dbReference type="GO" id="GO:0005829">
    <property type="term" value="C:cytosol"/>
    <property type="evidence" value="ECO:0007669"/>
    <property type="project" value="TreeGrafter"/>
</dbReference>
<evidence type="ECO:0000313" key="16">
    <source>
        <dbReference type="EMBL" id="ACK66185.1"/>
    </source>
</evidence>
<name>B7K038_RIPO1</name>
<dbReference type="eggNOG" id="COG3961">
    <property type="taxonomic scope" value="Bacteria"/>
</dbReference>
<dbReference type="PIRSF" id="PIRSF036565">
    <property type="entry name" value="Pyruvt_ip_decrb"/>
    <property type="match status" value="1"/>
</dbReference>
<comment type="function">
    <text evidence="3">Decarboxylates branched-chain and aromatic alpha-keto acids to aldehydes.</text>
</comment>
<feature type="binding site" evidence="11">
    <location>
        <position position="466"/>
    </location>
    <ligand>
        <name>Mg(2+)</name>
        <dbReference type="ChEBI" id="CHEBI:18420"/>
    </ligand>
</feature>
<evidence type="ECO:0000256" key="2">
    <source>
        <dbReference type="ARBA" id="ARBA00001964"/>
    </source>
</evidence>
<dbReference type="SUPFAM" id="SSF52467">
    <property type="entry name" value="DHS-like NAD/FAD-binding domain"/>
    <property type="match status" value="1"/>
</dbReference>
<feature type="binding site" evidence="11">
    <location>
        <position position="464"/>
    </location>
    <ligand>
        <name>Mg(2+)</name>
        <dbReference type="ChEBI" id="CHEBI:18420"/>
    </ligand>
</feature>
<evidence type="ECO:0000256" key="3">
    <source>
        <dbReference type="ARBA" id="ARBA00002938"/>
    </source>
</evidence>
<dbReference type="CDD" id="cd07038">
    <property type="entry name" value="TPP_PYR_PDC_IPDC_like"/>
    <property type="match status" value="1"/>
</dbReference>
<dbReference type="OrthoDB" id="4494979at2"/>
<feature type="binding site" evidence="11">
    <location>
        <position position="437"/>
    </location>
    <ligand>
        <name>Mg(2+)</name>
        <dbReference type="ChEBI" id="CHEBI:18420"/>
    </ligand>
</feature>
<keyword evidence="10" id="KW-0456">Lyase</keyword>
<dbReference type="InterPro" id="IPR012000">
    <property type="entry name" value="Thiamin_PyroP_enz_cen_dom"/>
</dbReference>
<dbReference type="InterPro" id="IPR029035">
    <property type="entry name" value="DHS-like_NAD/FAD-binding_dom"/>
</dbReference>
<comment type="cofactor">
    <cofactor evidence="2">
        <name>thiamine diphosphate</name>
        <dbReference type="ChEBI" id="CHEBI:58937"/>
    </cofactor>
</comment>
<evidence type="ECO:0000256" key="9">
    <source>
        <dbReference type="ARBA" id="ARBA00023052"/>
    </source>
</evidence>
<dbReference type="InterPro" id="IPR012001">
    <property type="entry name" value="Thiamin_PyroP_enz_TPP-bd_dom"/>
</dbReference>
<dbReference type="CDD" id="cd02005">
    <property type="entry name" value="TPP_PDC_IPDC"/>
    <property type="match status" value="1"/>
</dbReference>
<dbReference type="Pfam" id="PF02776">
    <property type="entry name" value="TPP_enzyme_N"/>
    <property type="match status" value="1"/>
</dbReference>
<dbReference type="SUPFAM" id="SSF52518">
    <property type="entry name" value="Thiamin diphosphate-binding fold (THDP-binding)"/>
    <property type="match status" value="2"/>
</dbReference>
<evidence type="ECO:0000313" key="17">
    <source>
        <dbReference type="Proteomes" id="UP000008204"/>
    </source>
</evidence>
<comment type="cofactor">
    <cofactor evidence="1">
        <name>a metal cation</name>
        <dbReference type="ChEBI" id="CHEBI:25213"/>
    </cofactor>
</comment>
<dbReference type="PANTHER" id="PTHR43452">
    <property type="entry name" value="PYRUVATE DECARBOXYLASE"/>
    <property type="match status" value="1"/>
</dbReference>
<dbReference type="GO" id="GO:0000949">
    <property type="term" value="P:aromatic amino acid family catabolic process to alcohol via Ehrlich pathway"/>
    <property type="evidence" value="ECO:0007669"/>
    <property type="project" value="TreeGrafter"/>
</dbReference>
<comment type="cofactor">
    <cofactor evidence="11">
        <name>Mg(2+)</name>
        <dbReference type="ChEBI" id="CHEBI:18420"/>
    </cofactor>
    <text evidence="11">Binds 1 Mg(2+) per subunit.</text>
</comment>
<dbReference type="Gene3D" id="3.40.50.1220">
    <property type="entry name" value="TPP-binding domain"/>
    <property type="match status" value="1"/>
</dbReference>
<sequence length="552" mass="61119">MMTIGEYLFQRLKELGVDHVFGVPGDYVLGLMDVLIKSPLELICTCNELNAGYAADAYARIRGLGVVCITYGVGGFSLVNAVVGAYAERVPLVVISGAPNSAVRKNHLLLHHTTGDYNLQLSIMEKVTVASVILTQASQAAKQIDEVLSACLHYKRPVYIEIPLDVVNQPCTFSESSLNAIPQLTELTDNDALKEAITEASELLKKAQNPIILAGVEIDRFQLKEPLIKLLETTGYPIATTILGKSCLPEVHPQFIGNYVGALSRDYVRQRVENADCILCLGAIMSDMNLGIYTAQLDTQKLINANSEKVKIKHHFYQPIYLGDFIAGLIPNLSYQESNPLNIQPAIKRLSKTFEFKTEDKLTSGRFYEAINHFLDNDLLVISDTGDSIIASIDLLMHKGSDFIGQAFYLSIGYSIPACLGASFAAPDKRIIVLVGDGAFQMTAQELSTIIRHQLNPIIFLINNDGYTIERVIHDGIYNDLQAWKYHELPHIFGESWSCEVSTEGELQKALLYAKMNTHCVCFIEVHLDRFDCSPGLIRLGKAIEKMQKLSN</sequence>
<dbReference type="HOGENOM" id="CLU_013748_0_2_3"/>
<keyword evidence="9 12" id="KW-0786">Thiamine pyrophosphate</keyword>
<comment type="similarity">
    <text evidence="4 12">Belongs to the TPP enzyme family.</text>
</comment>
<dbReference type="EMBL" id="CP001287">
    <property type="protein sequence ID" value="ACK66185.1"/>
    <property type="molecule type" value="Genomic_DNA"/>
</dbReference>
<gene>
    <name evidence="16" type="ordered locus">PCC8801_2156</name>
</gene>
<dbReference type="InterPro" id="IPR000399">
    <property type="entry name" value="TPP-bd_CS"/>
</dbReference>
<dbReference type="GO" id="GO:0000287">
    <property type="term" value="F:magnesium ion binding"/>
    <property type="evidence" value="ECO:0007669"/>
    <property type="project" value="InterPro"/>
</dbReference>
<dbReference type="InterPro" id="IPR047213">
    <property type="entry name" value="TPP_PYR_PDC_IPDC-like"/>
</dbReference>
<dbReference type="Proteomes" id="UP000008204">
    <property type="component" value="Chromosome"/>
</dbReference>
<dbReference type="GO" id="GO:0004737">
    <property type="term" value="F:pyruvate decarboxylase activity"/>
    <property type="evidence" value="ECO:0007669"/>
    <property type="project" value="TreeGrafter"/>
</dbReference>
<keyword evidence="6 11" id="KW-0479">Metal-binding</keyword>
<evidence type="ECO:0000256" key="1">
    <source>
        <dbReference type="ARBA" id="ARBA00001920"/>
    </source>
</evidence>
<dbReference type="KEGG" id="cyp:PCC8801_2156"/>
<dbReference type="InterPro" id="IPR012110">
    <property type="entry name" value="PDC/IPDC-like"/>
</dbReference>
<dbReference type="Pfam" id="PF00205">
    <property type="entry name" value="TPP_enzyme_M"/>
    <property type="match status" value="1"/>
</dbReference>
<evidence type="ECO:0000259" key="14">
    <source>
        <dbReference type="Pfam" id="PF02775"/>
    </source>
</evidence>
<reference evidence="17" key="1">
    <citation type="journal article" date="2011" name="MBio">
        <title>Novel metabolic attributes of the genus Cyanothece, comprising a group of unicellular nitrogen-fixing Cyanobacteria.</title>
        <authorList>
            <person name="Bandyopadhyay A."/>
            <person name="Elvitigala T."/>
            <person name="Welsh E."/>
            <person name="Stockel J."/>
            <person name="Liberton M."/>
            <person name="Min H."/>
            <person name="Sherman L.A."/>
            <person name="Pakrasi H.B."/>
        </authorList>
    </citation>
    <scope>NUCLEOTIDE SEQUENCE [LARGE SCALE GENOMIC DNA]</scope>
    <source>
        <strain evidence="17">PCC 8801</strain>
    </source>
</reference>
<dbReference type="InterPro" id="IPR047214">
    <property type="entry name" value="TPP_PDC_IPDC"/>
</dbReference>
<keyword evidence="7" id="KW-0210">Decarboxylase</keyword>
<evidence type="ECO:0000259" key="13">
    <source>
        <dbReference type="Pfam" id="PF00205"/>
    </source>
</evidence>
<evidence type="ECO:0000256" key="6">
    <source>
        <dbReference type="ARBA" id="ARBA00022723"/>
    </source>
</evidence>
<protein>
    <recommendedName>
        <fullName evidence="5">Alpha-keto-acid decarboxylase</fullName>
    </recommendedName>
</protein>
<evidence type="ECO:0000256" key="12">
    <source>
        <dbReference type="RuleBase" id="RU362132"/>
    </source>
</evidence>
<dbReference type="FunFam" id="3.40.50.970:FF:000024">
    <property type="entry name" value="Pyruvate decarboxylase isozyme"/>
    <property type="match status" value="1"/>
</dbReference>